<reference evidence="9" key="1">
    <citation type="journal article" date="2015" name="MBio">
        <title>Genome-Resolved Metagenomic Analysis Reveals Roles for Candidate Phyla and Other Microbial Community Members in Biogeochemical Transformations in Oil Reservoirs.</title>
        <authorList>
            <person name="Hu P."/>
            <person name="Tom L."/>
            <person name="Singh A."/>
            <person name="Thomas B.C."/>
            <person name="Baker B.J."/>
            <person name="Piceno Y.M."/>
            <person name="Andersen G.L."/>
            <person name="Banfield J.F."/>
        </authorList>
    </citation>
    <scope>NUCLEOTIDE SEQUENCE [LARGE SCALE GENOMIC DNA]</scope>
</reference>
<feature type="domain" description="VTT" evidence="7">
    <location>
        <begin position="34"/>
        <end position="163"/>
    </location>
</feature>
<name>A0A101GY98_9BACT</name>
<keyword evidence="3 6" id="KW-0812">Transmembrane</keyword>
<feature type="transmembrane region" description="Helical" evidence="6">
    <location>
        <begin position="176"/>
        <end position="196"/>
    </location>
</feature>
<feature type="transmembrane region" description="Helical" evidence="6">
    <location>
        <begin position="52"/>
        <end position="74"/>
    </location>
</feature>
<evidence type="ECO:0000256" key="5">
    <source>
        <dbReference type="ARBA" id="ARBA00023136"/>
    </source>
</evidence>
<dbReference type="GO" id="GO:0005886">
    <property type="term" value="C:plasma membrane"/>
    <property type="evidence" value="ECO:0007669"/>
    <property type="project" value="UniProtKB-SubCell"/>
</dbReference>
<comment type="caution">
    <text evidence="8">The sequence shown here is derived from an EMBL/GenBank/DDBJ whole genome shotgun (WGS) entry which is preliminary data.</text>
</comment>
<dbReference type="Proteomes" id="UP000053469">
    <property type="component" value="Unassembled WGS sequence"/>
</dbReference>
<dbReference type="Pfam" id="PF09335">
    <property type="entry name" value="VTT_dom"/>
    <property type="match status" value="1"/>
</dbReference>
<evidence type="ECO:0000256" key="1">
    <source>
        <dbReference type="ARBA" id="ARBA00004651"/>
    </source>
</evidence>
<feature type="transmembrane region" description="Helical" evidence="6">
    <location>
        <begin position="114"/>
        <end position="136"/>
    </location>
</feature>
<dbReference type="InterPro" id="IPR032816">
    <property type="entry name" value="VTT_dom"/>
</dbReference>
<sequence length="215" mass="24113">MINSLVDWLVQAIDSFGYLGVFISVFLESFLAVIPSQIILPFSGFVASRGSLNIVLVILTVGIGAYLGTLPFYFVGLWGEDFVQKFLKKYGKYIFISEEDLEKGNKAFEKHGEWIVFFGRFIPLIRTVISFPAGVAKMKFSTFSLYTIVGSLIFGAVSCLAGYFMGENWPVVSTYISQYENVVLSLLTIALLIYIWRGMRGVIKKSKSKEAQKED</sequence>
<evidence type="ECO:0000256" key="6">
    <source>
        <dbReference type="SAM" id="Phobius"/>
    </source>
</evidence>
<dbReference type="AlphaFoldDB" id="A0A101GY98"/>
<evidence type="ECO:0000256" key="3">
    <source>
        <dbReference type="ARBA" id="ARBA00022692"/>
    </source>
</evidence>
<keyword evidence="2" id="KW-1003">Cell membrane</keyword>
<dbReference type="PANTHER" id="PTHR42709">
    <property type="entry name" value="ALKALINE PHOSPHATASE LIKE PROTEIN"/>
    <property type="match status" value="1"/>
</dbReference>
<evidence type="ECO:0000259" key="7">
    <source>
        <dbReference type="Pfam" id="PF09335"/>
    </source>
</evidence>
<accession>A0A101GY98</accession>
<evidence type="ECO:0000313" key="8">
    <source>
        <dbReference type="EMBL" id="KUK66829.1"/>
    </source>
</evidence>
<comment type="subcellular location">
    <subcellularLocation>
        <location evidence="1">Cell membrane</location>
        <topology evidence="1">Multi-pass membrane protein</topology>
    </subcellularLocation>
</comment>
<evidence type="ECO:0000256" key="4">
    <source>
        <dbReference type="ARBA" id="ARBA00022989"/>
    </source>
</evidence>
<dbReference type="EMBL" id="LGGI01000075">
    <property type="protein sequence ID" value="KUK66829.1"/>
    <property type="molecule type" value="Genomic_DNA"/>
</dbReference>
<evidence type="ECO:0000313" key="9">
    <source>
        <dbReference type="Proteomes" id="UP000053469"/>
    </source>
</evidence>
<keyword evidence="5 6" id="KW-0472">Membrane</keyword>
<keyword evidence="4 6" id="KW-1133">Transmembrane helix</keyword>
<protein>
    <recommendedName>
        <fullName evidence="7">VTT domain-containing protein</fullName>
    </recommendedName>
</protein>
<feature type="transmembrane region" description="Helical" evidence="6">
    <location>
        <begin position="143"/>
        <end position="164"/>
    </location>
</feature>
<dbReference type="PANTHER" id="PTHR42709:SF6">
    <property type="entry name" value="UNDECAPRENYL PHOSPHATE TRANSPORTER A"/>
    <property type="match status" value="1"/>
</dbReference>
<proteinExistence type="predicted"/>
<gene>
    <name evidence="8" type="ORF">XD87_0467</name>
</gene>
<dbReference type="InterPro" id="IPR051311">
    <property type="entry name" value="DedA_domain"/>
</dbReference>
<organism evidence="8 9">
    <name type="scientific">candidate division WS6 bacterium 36_33</name>
    <dbReference type="NCBI Taxonomy" id="1641388"/>
    <lineage>
        <taxon>Bacteria</taxon>
        <taxon>Candidatus Dojkabacteria</taxon>
    </lineage>
</organism>
<feature type="transmembrane region" description="Helical" evidence="6">
    <location>
        <begin position="16"/>
        <end position="40"/>
    </location>
</feature>
<evidence type="ECO:0000256" key="2">
    <source>
        <dbReference type="ARBA" id="ARBA00022475"/>
    </source>
</evidence>